<dbReference type="AlphaFoldDB" id="A0AAV1SIP8"/>
<name>A0AAV1SIP8_9ROSI</name>
<dbReference type="EMBL" id="CAWUPB010001184">
    <property type="protein sequence ID" value="CAK7350152.1"/>
    <property type="molecule type" value="Genomic_DNA"/>
</dbReference>
<dbReference type="PANTHER" id="PTHR16219:SF1">
    <property type="entry name" value="HAUS AUGMIN-LIKE COMPLEX SUBUNIT 4"/>
    <property type="match status" value="1"/>
</dbReference>
<dbReference type="Pfam" id="PF14735">
    <property type="entry name" value="HAUS4"/>
    <property type="match status" value="1"/>
</dbReference>
<gene>
    <name evidence="1" type="ORF">DCAF_LOCUS22878</name>
</gene>
<dbReference type="Proteomes" id="UP001314170">
    <property type="component" value="Unassembled WGS sequence"/>
</dbReference>
<accession>A0AAV1SIP8</accession>
<sequence>MVKGGGGVQNLALAADVSQVIDQLERHCLAPDGSLVSKSAYLDLQLAREEMSRERLRYLEAMAIYCEAISMVEDYQQQGVSMGNLGGIRDVQGFNNSPQVCETLEHRLVIAEAAQKLRLPLISKDGEIHEEEIEKWTVMSQSSLDSTSTSATISSTSNSLNYTNSSANSTVNNALFLTSYDLTEPGVGGVPNRFLGITPAYLWQTHLQQMPFIMDIAEYQMSLSCEVEARLKAKCIMLADAFVDDIDSSPVNQNSTARLPERVKLIIEEIEKEEAALREDLYSADRKFAEYYNVLEQILGVLIKLVKDLKLQHQHKYDELQKTWLCKRCETMSAKLRFVMLSAVYIASYPMRVLEHVLLLETYTQESIPALHKIRKYLLEATEEASIAYNKAVTRLREYQGVDPHFDTIARQYHDIVKKLENMQWTIHQVEMDLKRLPDHPCT</sequence>
<dbReference type="GO" id="GO:0051011">
    <property type="term" value="F:microtubule minus-end binding"/>
    <property type="evidence" value="ECO:0007669"/>
    <property type="project" value="TreeGrafter"/>
</dbReference>
<proteinExistence type="predicted"/>
<dbReference type="InterPro" id="IPR029327">
    <property type="entry name" value="HAUS4"/>
</dbReference>
<evidence type="ECO:0000313" key="1">
    <source>
        <dbReference type="EMBL" id="CAK7350152.1"/>
    </source>
</evidence>
<reference evidence="1 2" key="1">
    <citation type="submission" date="2024-01" db="EMBL/GenBank/DDBJ databases">
        <authorList>
            <person name="Waweru B."/>
        </authorList>
    </citation>
    <scope>NUCLEOTIDE SEQUENCE [LARGE SCALE GENOMIC DNA]</scope>
</reference>
<keyword evidence="2" id="KW-1185">Reference proteome</keyword>
<organism evidence="1 2">
    <name type="scientific">Dovyalis caffra</name>
    <dbReference type="NCBI Taxonomy" id="77055"/>
    <lineage>
        <taxon>Eukaryota</taxon>
        <taxon>Viridiplantae</taxon>
        <taxon>Streptophyta</taxon>
        <taxon>Embryophyta</taxon>
        <taxon>Tracheophyta</taxon>
        <taxon>Spermatophyta</taxon>
        <taxon>Magnoliopsida</taxon>
        <taxon>eudicotyledons</taxon>
        <taxon>Gunneridae</taxon>
        <taxon>Pentapetalae</taxon>
        <taxon>rosids</taxon>
        <taxon>fabids</taxon>
        <taxon>Malpighiales</taxon>
        <taxon>Salicaceae</taxon>
        <taxon>Flacourtieae</taxon>
        <taxon>Dovyalis</taxon>
    </lineage>
</organism>
<dbReference type="PANTHER" id="PTHR16219">
    <property type="entry name" value="AUGMIN SUBUNIT 4 FAMILY MEMBER"/>
    <property type="match status" value="1"/>
</dbReference>
<comment type="caution">
    <text evidence="1">The sequence shown here is derived from an EMBL/GenBank/DDBJ whole genome shotgun (WGS) entry which is preliminary data.</text>
</comment>
<dbReference type="GO" id="GO:0070652">
    <property type="term" value="C:HAUS complex"/>
    <property type="evidence" value="ECO:0007669"/>
    <property type="project" value="InterPro"/>
</dbReference>
<evidence type="ECO:0008006" key="3">
    <source>
        <dbReference type="Google" id="ProtNLM"/>
    </source>
</evidence>
<evidence type="ECO:0000313" key="2">
    <source>
        <dbReference type="Proteomes" id="UP001314170"/>
    </source>
</evidence>
<protein>
    <recommendedName>
        <fullName evidence="3">HAUS augmin-like complex subunit 4</fullName>
    </recommendedName>
</protein>
<dbReference type="GO" id="GO:0051225">
    <property type="term" value="P:spindle assembly"/>
    <property type="evidence" value="ECO:0007669"/>
    <property type="project" value="InterPro"/>
</dbReference>